<dbReference type="PANTHER" id="PTHR31241:SF62">
    <property type="entry name" value="DEHYDRATION-RESPONSIVE ELEMENT-BINDING PROTEIN 2D"/>
    <property type="match status" value="1"/>
</dbReference>
<reference evidence="13" key="1">
    <citation type="submission" date="2013-01" db="EMBL/GenBank/DDBJ databases">
        <title>Draft Genome Sequence of a Mulberry Tree, Morus notabilis C.K. Schneid.</title>
        <authorList>
            <person name="He N."/>
            <person name="Zhao S."/>
        </authorList>
    </citation>
    <scope>NUCLEOTIDE SEQUENCE</scope>
</reference>
<dbReference type="CDD" id="cd00018">
    <property type="entry name" value="AP2"/>
    <property type="match status" value="1"/>
</dbReference>
<evidence type="ECO:0000256" key="3">
    <source>
        <dbReference type="ARBA" id="ARBA00023016"/>
    </source>
</evidence>
<dbReference type="InterPro" id="IPR036955">
    <property type="entry name" value="AP2/ERF_dom_sf"/>
</dbReference>
<dbReference type="GO" id="GO:0006950">
    <property type="term" value="P:response to stress"/>
    <property type="evidence" value="ECO:0007669"/>
    <property type="project" value="TreeGrafter"/>
</dbReference>
<dbReference type="Gene3D" id="3.30.730.10">
    <property type="entry name" value="AP2/ERF domain"/>
    <property type="match status" value="1"/>
</dbReference>
<evidence type="ECO:0000313" key="11">
    <source>
        <dbReference type="EMBL" id="AHJ25979.1"/>
    </source>
</evidence>
<dbReference type="GO" id="GO:0005634">
    <property type="term" value="C:nucleus"/>
    <property type="evidence" value="ECO:0007669"/>
    <property type="project" value="UniProtKB-SubCell"/>
</dbReference>
<dbReference type="PROSITE" id="PS51032">
    <property type="entry name" value="AP2_ERF"/>
    <property type="match status" value="1"/>
</dbReference>
<sequence>MEDREKDQTAKAVVKAARPVMERSRKRRMKGKGGPENAECTFIGVRQRTWGKWVAEIREPNRGARLWLGTFNTSTEAALAYDDAATKLYGTSAKLNLPDRHHRLEPSSAANQDAGSRLQPLVMDNGFTTTSSSTTATNVNHDDDDNNNNINNNNNNNMPIFGWPEICQVGSEDFGVLFGGEDDQFVDSNNIGFPSPWSL</sequence>
<evidence type="ECO:0000259" key="10">
    <source>
        <dbReference type="PROSITE" id="PS51032"/>
    </source>
</evidence>
<dbReference type="GO" id="GO:0003700">
    <property type="term" value="F:DNA-binding transcription factor activity"/>
    <property type="evidence" value="ECO:0007669"/>
    <property type="project" value="InterPro"/>
</dbReference>
<dbReference type="EMBL" id="KE345062">
    <property type="protein sequence ID" value="EXB93131.1"/>
    <property type="molecule type" value="Genomic_DNA"/>
</dbReference>
<keyword evidence="3" id="KW-0346">Stress response</keyword>
<feature type="region of interest" description="Disordered" evidence="9">
    <location>
        <begin position="127"/>
        <end position="153"/>
    </location>
</feature>
<dbReference type="STRING" id="981085.W6FHL3"/>
<evidence type="ECO:0000256" key="4">
    <source>
        <dbReference type="ARBA" id="ARBA00023125"/>
    </source>
</evidence>
<protein>
    <submittedName>
        <fullName evidence="11">Dehydration responsive element binding transcription factor</fullName>
    </submittedName>
    <submittedName>
        <fullName evidence="12">Dehydration-responsive element-binding protein 2G</fullName>
    </submittedName>
</protein>
<proteinExistence type="evidence at transcript level"/>
<keyword evidence="6" id="KW-0804">Transcription</keyword>
<dbReference type="GeneID" id="21407208"/>
<feature type="region of interest" description="Disordered" evidence="9">
    <location>
        <begin position="1"/>
        <end position="35"/>
    </location>
</feature>
<keyword evidence="2" id="KW-0805">Transcription regulation</keyword>
<comment type="subcellular location">
    <subcellularLocation>
        <location evidence="1">Nucleus</location>
    </subcellularLocation>
</comment>
<dbReference type="GO" id="GO:0000976">
    <property type="term" value="F:transcription cis-regulatory region binding"/>
    <property type="evidence" value="ECO:0007669"/>
    <property type="project" value="TreeGrafter"/>
</dbReference>
<dbReference type="SUPFAM" id="SSF54171">
    <property type="entry name" value="DNA-binding domain"/>
    <property type="match status" value="1"/>
</dbReference>
<dbReference type="eggNOG" id="ENOG502S49Z">
    <property type="taxonomic scope" value="Eukaryota"/>
</dbReference>
<evidence type="ECO:0000313" key="13">
    <source>
        <dbReference type="Proteomes" id="UP000030645"/>
    </source>
</evidence>
<dbReference type="PRINTS" id="PR00367">
    <property type="entry name" value="ETHRSPELEMNT"/>
</dbReference>
<keyword evidence="13" id="KW-1185">Reference proteome</keyword>
<reference evidence="12" key="2">
    <citation type="submission" date="2013-06" db="EMBL/GenBank/DDBJ databases">
        <title>Draft Genome Sequence of a Mulberry Tree, Morus notabilis C.K. Schn.</title>
        <authorList>
            <person name="He N."/>
            <person name="Zhao S."/>
        </authorList>
    </citation>
    <scope>NUCLEOTIDE SEQUENCE</scope>
</reference>
<evidence type="ECO:0000313" key="12">
    <source>
        <dbReference type="EMBL" id="EXB93131.1"/>
    </source>
</evidence>
<dbReference type="GO" id="GO:0045893">
    <property type="term" value="P:positive regulation of DNA-templated transcription"/>
    <property type="evidence" value="ECO:0007669"/>
    <property type="project" value="TreeGrafter"/>
</dbReference>
<dbReference type="PANTHER" id="PTHR31241">
    <property type="entry name" value="DEHYDRATION-RESPONSIVE ELEMENT-BINDING PROTEIN 2C"/>
    <property type="match status" value="1"/>
</dbReference>
<evidence type="ECO:0000256" key="7">
    <source>
        <dbReference type="ARBA" id="ARBA00023242"/>
    </source>
</evidence>
<name>W6FHL3_9ROSA</name>
<dbReference type="Pfam" id="PF00847">
    <property type="entry name" value="AP2"/>
    <property type="match status" value="1"/>
</dbReference>
<evidence type="ECO:0000256" key="1">
    <source>
        <dbReference type="ARBA" id="ARBA00004123"/>
    </source>
</evidence>
<gene>
    <name evidence="11" type="primary">DREB2D</name>
    <name evidence="12" type="ORF">L484_024469</name>
</gene>
<feature type="compositionally biased region" description="Low complexity" evidence="9">
    <location>
        <begin position="128"/>
        <end position="139"/>
    </location>
</feature>
<dbReference type="InterPro" id="IPR016177">
    <property type="entry name" value="DNA-bd_dom_sf"/>
</dbReference>
<keyword evidence="7" id="KW-0539">Nucleus</keyword>
<dbReference type="InterPro" id="IPR001471">
    <property type="entry name" value="AP2/ERF_dom"/>
</dbReference>
<evidence type="ECO:0000256" key="2">
    <source>
        <dbReference type="ARBA" id="ARBA00023015"/>
    </source>
</evidence>
<comment type="similarity">
    <text evidence="8">Belongs to the AP2/ERF transcription factor family. ERF subfamily.</text>
</comment>
<keyword evidence="4" id="KW-0238">DNA-binding</keyword>
<dbReference type="SMR" id="W6FHL3"/>
<dbReference type="SMART" id="SM00380">
    <property type="entry name" value="AP2"/>
    <property type="match status" value="1"/>
</dbReference>
<organism evidence="11">
    <name type="scientific">Morus notabilis</name>
    <dbReference type="NCBI Taxonomy" id="981085"/>
    <lineage>
        <taxon>Eukaryota</taxon>
        <taxon>Viridiplantae</taxon>
        <taxon>Streptophyta</taxon>
        <taxon>Embryophyta</taxon>
        <taxon>Tracheophyta</taxon>
        <taxon>Spermatophyta</taxon>
        <taxon>Magnoliopsida</taxon>
        <taxon>eudicotyledons</taxon>
        <taxon>Gunneridae</taxon>
        <taxon>Pentapetalae</taxon>
        <taxon>rosids</taxon>
        <taxon>fabids</taxon>
        <taxon>Rosales</taxon>
        <taxon>Moraceae</taxon>
        <taxon>Moreae</taxon>
        <taxon>Morus</taxon>
    </lineage>
</organism>
<keyword evidence="5" id="KW-0010">Activator</keyword>
<dbReference type="AlphaFoldDB" id="W6FHL3"/>
<evidence type="ECO:0000256" key="9">
    <source>
        <dbReference type="SAM" id="MobiDB-lite"/>
    </source>
</evidence>
<evidence type="ECO:0000256" key="6">
    <source>
        <dbReference type="ARBA" id="ARBA00023163"/>
    </source>
</evidence>
<evidence type="ECO:0000256" key="5">
    <source>
        <dbReference type="ARBA" id="ARBA00023159"/>
    </source>
</evidence>
<accession>W6FHL3</accession>
<dbReference type="OrthoDB" id="550883at2759"/>
<reference evidence="11" key="3">
    <citation type="submission" date="2013-09" db="EMBL/GenBank/DDBJ databases">
        <title>Genome-wide Identification and Characterization of DREB Transcription Factor Gene Family in Mulberry.</title>
        <authorList>
            <person name="Liu X."/>
        </authorList>
    </citation>
    <scope>NUCLEOTIDE SEQUENCE</scope>
</reference>
<feature type="domain" description="AP2/ERF" evidence="10">
    <location>
        <begin position="41"/>
        <end position="98"/>
    </location>
</feature>
<evidence type="ECO:0000256" key="8">
    <source>
        <dbReference type="ARBA" id="ARBA00024343"/>
    </source>
</evidence>
<dbReference type="KEGG" id="mnt:21407208"/>
<dbReference type="Proteomes" id="UP000030645">
    <property type="component" value="Unassembled WGS sequence"/>
</dbReference>
<dbReference type="EMBL" id="KF678390">
    <property type="protein sequence ID" value="AHJ25979.1"/>
    <property type="molecule type" value="mRNA"/>
</dbReference>
<dbReference type="FunFam" id="3.30.730.10:FF:000001">
    <property type="entry name" value="Ethylene-responsive transcription factor 2"/>
    <property type="match status" value="1"/>
</dbReference>